<sequence>MRCPIQFQRWDGGDSTSEMEFSSIQYWIQVHNLLIKWLSRKNVEIIGARLRKVVEIDDDLVQNGTGRSFLRLKVELDLGRPLVEGF</sequence>
<dbReference type="AlphaFoldDB" id="A0A5D2HI20"/>
<dbReference type="Proteomes" id="UP000323506">
    <property type="component" value="Chromosome A01"/>
</dbReference>
<gene>
    <name evidence="1" type="ORF">ES288_A01G046400v1</name>
</gene>
<reference evidence="1 2" key="1">
    <citation type="submission" date="2019-06" db="EMBL/GenBank/DDBJ databases">
        <title>WGS assembly of Gossypium darwinii.</title>
        <authorList>
            <person name="Chen Z.J."/>
            <person name="Sreedasyam A."/>
            <person name="Ando A."/>
            <person name="Song Q."/>
            <person name="De L."/>
            <person name="Hulse-Kemp A."/>
            <person name="Ding M."/>
            <person name="Ye W."/>
            <person name="Kirkbride R."/>
            <person name="Jenkins J."/>
            <person name="Plott C."/>
            <person name="Lovell J."/>
            <person name="Lin Y.-M."/>
            <person name="Vaughn R."/>
            <person name="Liu B."/>
            <person name="Li W."/>
            <person name="Simpson S."/>
            <person name="Scheffler B."/>
            <person name="Saski C."/>
            <person name="Grover C."/>
            <person name="Hu G."/>
            <person name="Conover J."/>
            <person name="Carlson J."/>
            <person name="Shu S."/>
            <person name="Boston L."/>
            <person name="Williams M."/>
            <person name="Peterson D."/>
            <person name="Mcgee K."/>
            <person name="Jones D."/>
            <person name="Wendel J."/>
            <person name="Stelly D."/>
            <person name="Grimwood J."/>
            <person name="Schmutz J."/>
        </authorList>
    </citation>
    <scope>NUCLEOTIDE SEQUENCE [LARGE SCALE GENOMIC DNA]</scope>
    <source>
        <strain evidence="1">1808015.09</strain>
    </source>
</reference>
<keyword evidence="2" id="KW-1185">Reference proteome</keyword>
<evidence type="ECO:0000313" key="1">
    <source>
        <dbReference type="EMBL" id="TYH29861.1"/>
    </source>
</evidence>
<organism evidence="1 2">
    <name type="scientific">Gossypium darwinii</name>
    <name type="common">Darwin's cotton</name>
    <name type="synonym">Gossypium barbadense var. darwinii</name>
    <dbReference type="NCBI Taxonomy" id="34276"/>
    <lineage>
        <taxon>Eukaryota</taxon>
        <taxon>Viridiplantae</taxon>
        <taxon>Streptophyta</taxon>
        <taxon>Embryophyta</taxon>
        <taxon>Tracheophyta</taxon>
        <taxon>Spermatophyta</taxon>
        <taxon>Magnoliopsida</taxon>
        <taxon>eudicotyledons</taxon>
        <taxon>Gunneridae</taxon>
        <taxon>Pentapetalae</taxon>
        <taxon>rosids</taxon>
        <taxon>malvids</taxon>
        <taxon>Malvales</taxon>
        <taxon>Malvaceae</taxon>
        <taxon>Malvoideae</taxon>
        <taxon>Gossypium</taxon>
    </lineage>
</organism>
<dbReference type="EMBL" id="CM017688">
    <property type="protein sequence ID" value="TYH29861.1"/>
    <property type="molecule type" value="Genomic_DNA"/>
</dbReference>
<evidence type="ECO:0000313" key="2">
    <source>
        <dbReference type="Proteomes" id="UP000323506"/>
    </source>
</evidence>
<name>A0A5D2HI20_GOSDA</name>
<proteinExistence type="predicted"/>
<accession>A0A5D2HI20</accession>
<protein>
    <submittedName>
        <fullName evidence="1">Uncharacterized protein</fullName>
    </submittedName>
</protein>